<organism evidence="3 4">
    <name type="scientific">Cereibacter changlensis</name>
    <dbReference type="NCBI Taxonomy" id="402884"/>
    <lineage>
        <taxon>Bacteria</taxon>
        <taxon>Pseudomonadati</taxon>
        <taxon>Pseudomonadota</taxon>
        <taxon>Alphaproteobacteria</taxon>
        <taxon>Rhodobacterales</taxon>
        <taxon>Paracoccaceae</taxon>
        <taxon>Cereibacter</taxon>
    </lineage>
</organism>
<dbReference type="InterPro" id="IPR050557">
    <property type="entry name" value="RTX_toxin/Mannuronan_C5-epim"/>
</dbReference>
<dbReference type="PANTHER" id="PTHR38340:SF1">
    <property type="entry name" value="S-LAYER PROTEIN"/>
    <property type="match status" value="1"/>
</dbReference>
<dbReference type="Proteomes" id="UP000249538">
    <property type="component" value="Unassembled WGS sequence"/>
</dbReference>
<keyword evidence="2" id="KW-0964">Secreted</keyword>
<dbReference type="InterPro" id="IPR018511">
    <property type="entry name" value="Hemolysin-typ_Ca-bd_CS"/>
</dbReference>
<dbReference type="InterPro" id="IPR011049">
    <property type="entry name" value="Serralysin-like_metalloprot_C"/>
</dbReference>
<evidence type="ECO:0000256" key="1">
    <source>
        <dbReference type="ARBA" id="ARBA00004613"/>
    </source>
</evidence>
<feature type="non-terminal residue" evidence="3">
    <location>
        <position position="1"/>
    </location>
</feature>
<gene>
    <name evidence="3" type="ORF">LX76_03687</name>
</gene>
<dbReference type="GO" id="GO:0005509">
    <property type="term" value="F:calcium ion binding"/>
    <property type="evidence" value="ECO:0007669"/>
    <property type="project" value="InterPro"/>
</dbReference>
<name>A0A2W7QMJ5_9RHOB</name>
<comment type="subcellular location">
    <subcellularLocation>
        <location evidence="1">Secreted</location>
    </subcellularLocation>
</comment>
<comment type="caution">
    <text evidence="3">The sequence shown here is derived from an EMBL/GenBank/DDBJ whole genome shotgun (WGS) entry which is preliminary data.</text>
</comment>
<proteinExistence type="predicted"/>
<dbReference type="EMBL" id="QKZS01000014">
    <property type="protein sequence ID" value="PZX49688.1"/>
    <property type="molecule type" value="Genomic_DNA"/>
</dbReference>
<evidence type="ECO:0000313" key="4">
    <source>
        <dbReference type="Proteomes" id="UP000249538"/>
    </source>
</evidence>
<dbReference type="PANTHER" id="PTHR38340">
    <property type="entry name" value="S-LAYER PROTEIN"/>
    <property type="match status" value="1"/>
</dbReference>
<protein>
    <submittedName>
        <fullName evidence="3">Ca2+-binding RTX toxin-like protein</fullName>
    </submittedName>
</protein>
<dbReference type="AlphaFoldDB" id="A0A2W7QMJ5"/>
<dbReference type="RefSeq" id="WP_281269407.1">
    <property type="nucleotide sequence ID" value="NZ_QKZS01000014.1"/>
</dbReference>
<dbReference type="Gene3D" id="2.150.10.10">
    <property type="entry name" value="Serralysin-like metalloprotease, C-terminal"/>
    <property type="match status" value="2"/>
</dbReference>
<dbReference type="PRINTS" id="PR00313">
    <property type="entry name" value="CABNDNGRPT"/>
</dbReference>
<dbReference type="SUPFAM" id="SSF51120">
    <property type="entry name" value="beta-Roll"/>
    <property type="match status" value="3"/>
</dbReference>
<evidence type="ECO:0000256" key="2">
    <source>
        <dbReference type="ARBA" id="ARBA00022525"/>
    </source>
</evidence>
<evidence type="ECO:0000313" key="3">
    <source>
        <dbReference type="EMBL" id="PZX49688.1"/>
    </source>
</evidence>
<accession>A0A2W7QMJ5</accession>
<sequence>GDDEITTGGGDAWIVGGTGSDKIASGEGRGYILADTGLMTFDDLGRVTEITATDDGSYGDDTITSGDGEDWIVGGAGADVITDGDGFALILGDLGKVLATGGVLTSVSSIVAVQGAKDTITTGDGAAWVFGGEGSDSITDGEGDAVILGDLGKVTLEAGVIIRVEATEVLRGGDDVITTGGGDAWIVGGTGSDEIASGEGRGYILADTGLMTFDGEGRVTEITATDDGSYGDDTVTSGDGEDWIVGGAGADVITDGDGLALILGDLGRITAAGGRLIRMATLDHATGAGDRITKADGEAFVFGGTGGDEIALGAGDHTVSGDFGVLDFAGGVRARLEVVIETPARGGDDTISTGAGSNWIIGGEGADSIVNAGGEAVILGDAGVILADAAGRLIEATSTQPLLGGDDRITGGSGRDIVIGGTGNDWVDGAAGDDMLAGDSGHFTREPLGGGRTLYTFEQPGDFELGGDDTIIGGEGRDLMIGGTGHDLFEVDYTYDFALGEFGRYRLQAEADGSERLVSVLTLAPRDLDLIGGTGEKLFYRLARDNSTEGLPELVLPTLSELMRVDLLVTDDPEMEAARLFGLLTEGEATGAAHGFRFLGEPDLLTGEEFLAPAEELEQEAPEAETEQASVPRGGWRFAGWQMAES</sequence>
<reference evidence="3 4" key="1">
    <citation type="submission" date="2018-06" db="EMBL/GenBank/DDBJ databases">
        <title>Genomic Encyclopedia of Archaeal and Bacterial Type Strains, Phase II (KMG-II): from individual species to whole genera.</title>
        <authorList>
            <person name="Goeker M."/>
        </authorList>
    </citation>
    <scope>NUCLEOTIDE SEQUENCE [LARGE SCALE GENOMIC DNA]</scope>
    <source>
        <strain evidence="3 4">DSM 18774</strain>
    </source>
</reference>
<dbReference type="Pfam" id="PF00353">
    <property type="entry name" value="HemolysinCabind"/>
    <property type="match status" value="8"/>
</dbReference>
<dbReference type="InterPro" id="IPR001343">
    <property type="entry name" value="Hemolysn_Ca-bd"/>
</dbReference>
<dbReference type="PROSITE" id="PS00330">
    <property type="entry name" value="HEMOLYSIN_CALCIUM"/>
    <property type="match status" value="1"/>
</dbReference>
<dbReference type="GO" id="GO:0005576">
    <property type="term" value="C:extracellular region"/>
    <property type="evidence" value="ECO:0007669"/>
    <property type="project" value="UniProtKB-SubCell"/>
</dbReference>